<name>A0AAV9B3S0_ACOGR</name>
<reference evidence="1" key="1">
    <citation type="journal article" date="2023" name="Nat. Commun.">
        <title>Diploid and tetraploid genomes of Acorus and the evolution of monocots.</title>
        <authorList>
            <person name="Ma L."/>
            <person name="Liu K.W."/>
            <person name="Li Z."/>
            <person name="Hsiao Y.Y."/>
            <person name="Qi Y."/>
            <person name="Fu T."/>
            <person name="Tang G.D."/>
            <person name="Zhang D."/>
            <person name="Sun W.H."/>
            <person name="Liu D.K."/>
            <person name="Li Y."/>
            <person name="Chen G.Z."/>
            <person name="Liu X.D."/>
            <person name="Liao X.Y."/>
            <person name="Jiang Y.T."/>
            <person name="Yu X."/>
            <person name="Hao Y."/>
            <person name="Huang J."/>
            <person name="Zhao X.W."/>
            <person name="Ke S."/>
            <person name="Chen Y.Y."/>
            <person name="Wu W.L."/>
            <person name="Hsu J.L."/>
            <person name="Lin Y.F."/>
            <person name="Huang M.D."/>
            <person name="Li C.Y."/>
            <person name="Huang L."/>
            <person name="Wang Z.W."/>
            <person name="Zhao X."/>
            <person name="Zhong W.Y."/>
            <person name="Peng D.H."/>
            <person name="Ahmad S."/>
            <person name="Lan S."/>
            <person name="Zhang J.S."/>
            <person name="Tsai W.C."/>
            <person name="Van de Peer Y."/>
            <person name="Liu Z.J."/>
        </authorList>
    </citation>
    <scope>NUCLEOTIDE SEQUENCE</scope>
    <source>
        <strain evidence="1">SCP</strain>
    </source>
</reference>
<reference evidence="1" key="2">
    <citation type="submission" date="2023-06" db="EMBL/GenBank/DDBJ databases">
        <authorList>
            <person name="Ma L."/>
            <person name="Liu K.-W."/>
            <person name="Li Z."/>
            <person name="Hsiao Y.-Y."/>
            <person name="Qi Y."/>
            <person name="Fu T."/>
            <person name="Tang G."/>
            <person name="Zhang D."/>
            <person name="Sun W.-H."/>
            <person name="Liu D.-K."/>
            <person name="Li Y."/>
            <person name="Chen G.-Z."/>
            <person name="Liu X.-D."/>
            <person name="Liao X.-Y."/>
            <person name="Jiang Y.-T."/>
            <person name="Yu X."/>
            <person name="Hao Y."/>
            <person name="Huang J."/>
            <person name="Zhao X.-W."/>
            <person name="Ke S."/>
            <person name="Chen Y.-Y."/>
            <person name="Wu W.-L."/>
            <person name="Hsu J.-L."/>
            <person name="Lin Y.-F."/>
            <person name="Huang M.-D."/>
            <person name="Li C.-Y."/>
            <person name="Huang L."/>
            <person name="Wang Z.-W."/>
            <person name="Zhao X."/>
            <person name="Zhong W.-Y."/>
            <person name="Peng D.-H."/>
            <person name="Ahmad S."/>
            <person name="Lan S."/>
            <person name="Zhang J.-S."/>
            <person name="Tsai W.-C."/>
            <person name="Van De Peer Y."/>
            <person name="Liu Z.-J."/>
        </authorList>
    </citation>
    <scope>NUCLEOTIDE SEQUENCE</scope>
    <source>
        <strain evidence="1">SCP</strain>
        <tissue evidence="1">Leaves</tissue>
    </source>
</reference>
<evidence type="ECO:0000313" key="1">
    <source>
        <dbReference type="EMBL" id="KAK1270801.1"/>
    </source>
</evidence>
<evidence type="ECO:0000313" key="2">
    <source>
        <dbReference type="Proteomes" id="UP001179952"/>
    </source>
</evidence>
<keyword evidence="2" id="KW-1185">Reference proteome</keyword>
<comment type="caution">
    <text evidence="1">The sequence shown here is derived from an EMBL/GenBank/DDBJ whole genome shotgun (WGS) entry which is preliminary data.</text>
</comment>
<organism evidence="1 2">
    <name type="scientific">Acorus gramineus</name>
    <name type="common">Dwarf sweet flag</name>
    <dbReference type="NCBI Taxonomy" id="55184"/>
    <lineage>
        <taxon>Eukaryota</taxon>
        <taxon>Viridiplantae</taxon>
        <taxon>Streptophyta</taxon>
        <taxon>Embryophyta</taxon>
        <taxon>Tracheophyta</taxon>
        <taxon>Spermatophyta</taxon>
        <taxon>Magnoliopsida</taxon>
        <taxon>Liliopsida</taxon>
        <taxon>Acoraceae</taxon>
        <taxon>Acorus</taxon>
    </lineage>
</organism>
<gene>
    <name evidence="1" type="ORF">QJS04_geneDACA004498</name>
</gene>
<accession>A0AAV9B3S0</accession>
<sequence>MDSDPMRALTGSVGSSLRRGKGLWFLAKATDRSSGRFSGCCNRHLLSQKVGEVGVDLIDFVGEFVGSPL</sequence>
<dbReference type="Proteomes" id="UP001179952">
    <property type="component" value="Unassembled WGS sequence"/>
</dbReference>
<protein>
    <submittedName>
        <fullName evidence="1">Uncharacterized protein</fullName>
    </submittedName>
</protein>
<dbReference type="EMBL" id="JAUJYN010000005">
    <property type="protein sequence ID" value="KAK1270801.1"/>
    <property type="molecule type" value="Genomic_DNA"/>
</dbReference>
<dbReference type="AlphaFoldDB" id="A0AAV9B3S0"/>
<proteinExistence type="predicted"/>